<organism evidence="1 2">
    <name type="scientific">Nonomuraea purpurea</name>
    <dbReference type="NCBI Taxonomy" id="1849276"/>
    <lineage>
        <taxon>Bacteria</taxon>
        <taxon>Bacillati</taxon>
        <taxon>Actinomycetota</taxon>
        <taxon>Actinomycetes</taxon>
        <taxon>Streptosporangiales</taxon>
        <taxon>Streptosporangiaceae</taxon>
        <taxon>Nonomuraea</taxon>
    </lineage>
</organism>
<sequence length="390" mass="41625">MQNPLMAAGVGGIVEVGYVVGRVAGVDPDGRYVAVARGGVVTVHDADVALGSVMSCTPTRPFHQLAVRPGGESIAVLGEDLTVELWRSDGTVRRLPGSRAGRDNADREGRRRSLDFDSGQRGWLQFTADGSYLLFGETVLEGPARLNLLDAATLAHIDGVSALQSRTIGETLIKDWGEGVEAACAVAPSTAVAFAAGCGDDTKVLAVAEVVQDRLRLYGAMPGQTSLADGIPGERVMGLALPASGGLVVLDSDEFLSAIRWRDPAAGTQRLASGYRLLRADDGEPHPLFATRLRALGTDDLAVGLNGPMFTRGRLLAMAAEKERRIARGWDWQTVGLVFLDLQTGQWLDFLDLPGAERHERIFIDNGIVHQNIEERTKISRWLPSSGPGA</sequence>
<comment type="caution">
    <text evidence="1">The sequence shown here is derived from an EMBL/GenBank/DDBJ whole genome shotgun (WGS) entry which is preliminary data.</text>
</comment>
<proteinExistence type="predicted"/>
<keyword evidence="2" id="KW-1185">Reference proteome</keyword>
<dbReference type="RefSeq" id="WP_379535221.1">
    <property type="nucleotide sequence ID" value="NZ_JBHSBI010000044.1"/>
</dbReference>
<dbReference type="SUPFAM" id="SSF82171">
    <property type="entry name" value="DPP6 N-terminal domain-like"/>
    <property type="match status" value="1"/>
</dbReference>
<gene>
    <name evidence="1" type="ORF">ACFOY2_49900</name>
</gene>
<dbReference type="Proteomes" id="UP001595851">
    <property type="component" value="Unassembled WGS sequence"/>
</dbReference>
<reference evidence="2" key="1">
    <citation type="journal article" date="2019" name="Int. J. Syst. Evol. Microbiol.">
        <title>The Global Catalogue of Microorganisms (GCM) 10K type strain sequencing project: providing services to taxonomists for standard genome sequencing and annotation.</title>
        <authorList>
            <consortium name="The Broad Institute Genomics Platform"/>
            <consortium name="The Broad Institute Genome Sequencing Center for Infectious Disease"/>
            <person name="Wu L."/>
            <person name="Ma J."/>
        </authorList>
    </citation>
    <scope>NUCLEOTIDE SEQUENCE [LARGE SCALE GENOMIC DNA]</scope>
    <source>
        <strain evidence="2">TBRC 1276</strain>
    </source>
</reference>
<name>A0ABV8GRH0_9ACTN</name>
<evidence type="ECO:0000313" key="1">
    <source>
        <dbReference type="EMBL" id="MFC4015405.1"/>
    </source>
</evidence>
<dbReference type="EMBL" id="JBHSBI010000044">
    <property type="protein sequence ID" value="MFC4015405.1"/>
    <property type="molecule type" value="Genomic_DNA"/>
</dbReference>
<evidence type="ECO:0000313" key="2">
    <source>
        <dbReference type="Proteomes" id="UP001595851"/>
    </source>
</evidence>
<protein>
    <submittedName>
        <fullName evidence="1">Uncharacterized protein</fullName>
    </submittedName>
</protein>
<accession>A0ABV8GRH0</accession>